<dbReference type="InterPro" id="IPR047114">
    <property type="entry name" value="YciF"/>
</dbReference>
<proteinExistence type="predicted"/>
<reference evidence="1 2" key="1">
    <citation type="submission" date="2019-07" db="EMBL/GenBank/DDBJ databases">
        <authorList>
            <person name="Huq M.A."/>
        </authorList>
    </citation>
    <scope>NUCLEOTIDE SEQUENCE [LARGE SCALE GENOMIC DNA]</scope>
    <source>
        <strain evidence="1 2">MAH-19</strain>
    </source>
</reference>
<evidence type="ECO:0000313" key="1">
    <source>
        <dbReference type="EMBL" id="TSJ38837.1"/>
    </source>
</evidence>
<dbReference type="InterPro" id="IPR010287">
    <property type="entry name" value="DUF892_YciF-like"/>
</dbReference>
<protein>
    <submittedName>
        <fullName evidence="1">DUF892 family protein</fullName>
    </submittedName>
</protein>
<dbReference type="PANTHER" id="PTHR30565">
    <property type="entry name" value="PROTEIN YCIF"/>
    <property type="match status" value="1"/>
</dbReference>
<dbReference type="InterPro" id="IPR012347">
    <property type="entry name" value="Ferritin-like"/>
</dbReference>
<dbReference type="InterPro" id="IPR009078">
    <property type="entry name" value="Ferritin-like_SF"/>
</dbReference>
<dbReference type="OrthoDB" id="9795056at2"/>
<dbReference type="Proteomes" id="UP000318733">
    <property type="component" value="Unassembled WGS sequence"/>
</dbReference>
<accession>A0A556MFY5</accession>
<evidence type="ECO:0000313" key="2">
    <source>
        <dbReference type="Proteomes" id="UP000318733"/>
    </source>
</evidence>
<keyword evidence="2" id="KW-1185">Reference proteome</keyword>
<comment type="caution">
    <text evidence="1">The sequence shown here is derived from an EMBL/GenBank/DDBJ whole genome shotgun (WGS) entry which is preliminary data.</text>
</comment>
<dbReference type="EMBL" id="VLPK01000004">
    <property type="protein sequence ID" value="TSJ38837.1"/>
    <property type="molecule type" value="Genomic_DNA"/>
</dbReference>
<dbReference type="PANTHER" id="PTHR30565:SF9">
    <property type="entry name" value="PROTEIN YCIF"/>
    <property type="match status" value="1"/>
</dbReference>
<dbReference type="AlphaFoldDB" id="A0A556MFY5"/>
<sequence>MKISKPEPLDPKLQYKVFVHNLNRIYFAKCYLDKKMANLIDIASFKGLKLGMNEFWEDVKKQIIRMDKIYKIIGEIPSDKNCNPLKAIIKDEFCLDEKHEINILNDMDLILYMQMLEHINIACYSLLKVVARQLNYDHIEQLLRECFDECIDNDELFILIAKEYIKAD</sequence>
<dbReference type="SUPFAM" id="SSF47240">
    <property type="entry name" value="Ferritin-like"/>
    <property type="match status" value="1"/>
</dbReference>
<organism evidence="1 2">
    <name type="scientific">Mucilaginibacter corticis</name>
    <dbReference type="NCBI Taxonomy" id="2597670"/>
    <lineage>
        <taxon>Bacteria</taxon>
        <taxon>Pseudomonadati</taxon>
        <taxon>Bacteroidota</taxon>
        <taxon>Sphingobacteriia</taxon>
        <taxon>Sphingobacteriales</taxon>
        <taxon>Sphingobacteriaceae</taxon>
        <taxon>Mucilaginibacter</taxon>
    </lineage>
</organism>
<dbReference type="RefSeq" id="WP_144250118.1">
    <property type="nucleotide sequence ID" value="NZ_VLPK01000004.1"/>
</dbReference>
<gene>
    <name evidence="1" type="ORF">FO440_20250</name>
</gene>
<dbReference type="Pfam" id="PF05974">
    <property type="entry name" value="DUF892"/>
    <property type="match status" value="1"/>
</dbReference>
<name>A0A556MFY5_9SPHI</name>
<dbReference type="Gene3D" id="1.20.1260.10">
    <property type="match status" value="1"/>
</dbReference>